<proteinExistence type="predicted"/>
<organism evidence="1 2">
    <name type="scientific">Macrostomum lignano</name>
    <dbReference type="NCBI Taxonomy" id="282301"/>
    <lineage>
        <taxon>Eukaryota</taxon>
        <taxon>Metazoa</taxon>
        <taxon>Spiralia</taxon>
        <taxon>Lophotrochozoa</taxon>
        <taxon>Platyhelminthes</taxon>
        <taxon>Rhabditophora</taxon>
        <taxon>Macrostomorpha</taxon>
        <taxon>Macrostomida</taxon>
        <taxon>Macrostomidae</taxon>
        <taxon>Macrostomum</taxon>
    </lineage>
</organism>
<protein>
    <submittedName>
        <fullName evidence="2">UBX domain-containing protein</fullName>
    </submittedName>
</protein>
<keyword evidence="1" id="KW-1185">Reference proteome</keyword>
<dbReference type="AlphaFoldDB" id="A0A1I8FBQ3"/>
<dbReference type="Proteomes" id="UP000095280">
    <property type="component" value="Unplaced"/>
</dbReference>
<evidence type="ECO:0000313" key="2">
    <source>
        <dbReference type="WBParaSite" id="maker-unitig_27627-snap-gene-0.1-mRNA-1"/>
    </source>
</evidence>
<evidence type="ECO:0000313" key="1">
    <source>
        <dbReference type="Proteomes" id="UP000095280"/>
    </source>
</evidence>
<reference evidence="2" key="1">
    <citation type="submission" date="2016-11" db="UniProtKB">
        <authorList>
            <consortium name="WormBaseParasite"/>
        </authorList>
    </citation>
    <scope>IDENTIFICATION</scope>
</reference>
<dbReference type="WBParaSite" id="maker-unitig_27627-snap-gene-0.1-mRNA-1">
    <property type="protein sequence ID" value="maker-unitig_27627-snap-gene-0.1-mRNA-1"/>
    <property type="gene ID" value="maker-unitig_27627-snap-gene-0.1"/>
</dbReference>
<sequence>VKCEKKEELECTDRLTREDILVWLENCGGRAGLEVLELSFRFGAAARSCGFFNCGQFWRQSAAQEAGAEAPVQPREAAPDFCCCGRLLTNEVGRSHRAAAAAADASSKIVADEGAIGGAYQALVNESDESEIEGPEQEELWREMEHVVNRLRQDRLSICRRNIVTVDRPLILENSQDVMQLIERLQLGGHLRQLTELHPCVHQPPEDDLLSSLPQASLTVQKRRYLRAVSDNGVLPCRREAPAAAAAVASEPVS</sequence>
<name>A0A1I8FBQ3_9PLAT</name>
<accession>A0A1I8FBQ3</accession>